<dbReference type="InterPro" id="IPR032675">
    <property type="entry name" value="LRR_dom_sf"/>
</dbReference>
<evidence type="ECO:0000256" key="2">
    <source>
        <dbReference type="ARBA" id="ARBA00022737"/>
    </source>
</evidence>
<evidence type="ECO:0000256" key="1">
    <source>
        <dbReference type="ARBA" id="ARBA00022614"/>
    </source>
</evidence>
<protein>
    <submittedName>
        <fullName evidence="3">Uncharacterized protein</fullName>
    </submittedName>
</protein>
<dbReference type="PROSITE" id="PS51450">
    <property type="entry name" value="LRR"/>
    <property type="match status" value="3"/>
</dbReference>
<proteinExistence type="predicted"/>
<dbReference type="InterPro" id="IPR050216">
    <property type="entry name" value="LRR_domain-containing"/>
</dbReference>
<dbReference type="PANTHER" id="PTHR48051:SF35">
    <property type="entry name" value="LEUCINE-RICH REPEAT-CONTAINING PROTEIN 27"/>
    <property type="match status" value="1"/>
</dbReference>
<dbReference type="InterPro" id="IPR003591">
    <property type="entry name" value="Leu-rich_rpt_typical-subtyp"/>
</dbReference>
<keyword evidence="2" id="KW-0677">Repeat</keyword>
<dbReference type="Pfam" id="PF13855">
    <property type="entry name" value="LRR_8"/>
    <property type="match status" value="1"/>
</dbReference>
<evidence type="ECO:0000313" key="3">
    <source>
        <dbReference type="EMBL" id="KAF7727848.1"/>
    </source>
</evidence>
<keyword evidence="1" id="KW-0433">Leucine-rich repeat</keyword>
<dbReference type="OrthoDB" id="660555at2759"/>
<sequence>MGQGTSNLHQNLTFGYLASPSTILPDEEDNHLILTNPHLYGLVDKSTSHASSKFSTSVDRLARIDSGYCNDEKERLVKDLVYVDKTYYENIKPKHPRSETIASHNGASRLTFANVVFDAMDKPTQDINLSFYGLRILSPNVGLLTMIRKLDLSHNCLSRLPNAIGHLYHLEILSLSHNALTEIPDTLSYLPHLLELDLSFNRIDRICPCIGYLKKLHKLQLCNNQIFQLPVELVGMTNITTLDVSLNPLQTLPAEILQLPYLRRLRMDSTNVSESAQSLIHDPPSLVESCCRAVIRCKISTKGLPQHLIDYLALAKSCSFCYRPYFDAYVTRQRLVEKCDLLLRLEYRLCSAHWTDDHDRMLSLFCEQPLGERVPIPRPNLLPLLPRRERRAAAVFKRRPRQSLSSTVNDYLSSSEEEDSSSRLVSSWRLQPKKVMSKNHTGFLNLKRAI</sequence>
<dbReference type="AlphaFoldDB" id="A0A8H7ER96"/>
<dbReference type="EMBL" id="JABAYA010000048">
    <property type="protein sequence ID" value="KAF7727848.1"/>
    <property type="molecule type" value="Genomic_DNA"/>
</dbReference>
<name>A0A8H7ER96_9FUNG</name>
<organism evidence="3 4">
    <name type="scientific">Apophysomyces ossiformis</name>
    <dbReference type="NCBI Taxonomy" id="679940"/>
    <lineage>
        <taxon>Eukaryota</taxon>
        <taxon>Fungi</taxon>
        <taxon>Fungi incertae sedis</taxon>
        <taxon>Mucoromycota</taxon>
        <taxon>Mucoromycotina</taxon>
        <taxon>Mucoromycetes</taxon>
        <taxon>Mucorales</taxon>
        <taxon>Mucorineae</taxon>
        <taxon>Mucoraceae</taxon>
        <taxon>Apophysomyces</taxon>
    </lineage>
</organism>
<dbReference type="PANTHER" id="PTHR48051">
    <property type="match status" value="1"/>
</dbReference>
<dbReference type="Gene3D" id="3.80.10.10">
    <property type="entry name" value="Ribonuclease Inhibitor"/>
    <property type="match status" value="1"/>
</dbReference>
<accession>A0A8H7ER96</accession>
<dbReference type="SUPFAM" id="SSF52058">
    <property type="entry name" value="L domain-like"/>
    <property type="match status" value="1"/>
</dbReference>
<evidence type="ECO:0000313" key="4">
    <source>
        <dbReference type="Proteomes" id="UP000605846"/>
    </source>
</evidence>
<dbReference type="Proteomes" id="UP000605846">
    <property type="component" value="Unassembled WGS sequence"/>
</dbReference>
<comment type="caution">
    <text evidence="3">The sequence shown here is derived from an EMBL/GenBank/DDBJ whole genome shotgun (WGS) entry which is preliminary data.</text>
</comment>
<reference evidence="3" key="1">
    <citation type="submission" date="2020-01" db="EMBL/GenBank/DDBJ databases">
        <title>Genome Sequencing of Three Apophysomyces-Like Fungal Strains Confirms a Novel Fungal Genus in the Mucoromycota with divergent Burkholderia-like Endosymbiotic Bacteria.</title>
        <authorList>
            <person name="Stajich J.E."/>
            <person name="Macias A.M."/>
            <person name="Carter-House D."/>
            <person name="Lovett B."/>
            <person name="Kasson L.R."/>
            <person name="Berry K."/>
            <person name="Grigoriev I."/>
            <person name="Chang Y."/>
            <person name="Spatafora J."/>
            <person name="Kasson M.T."/>
        </authorList>
    </citation>
    <scope>NUCLEOTIDE SEQUENCE</scope>
    <source>
        <strain evidence="3">NRRL A-21654</strain>
    </source>
</reference>
<keyword evidence="4" id="KW-1185">Reference proteome</keyword>
<gene>
    <name evidence="3" type="ORF">EC973_006961</name>
</gene>
<dbReference type="InterPro" id="IPR001611">
    <property type="entry name" value="Leu-rich_rpt"/>
</dbReference>
<dbReference type="GO" id="GO:0005737">
    <property type="term" value="C:cytoplasm"/>
    <property type="evidence" value="ECO:0007669"/>
    <property type="project" value="TreeGrafter"/>
</dbReference>
<dbReference type="SMART" id="SM00369">
    <property type="entry name" value="LRR_TYP"/>
    <property type="match status" value="5"/>
</dbReference>